<keyword evidence="2" id="KW-1185">Reference proteome</keyword>
<comment type="caution">
    <text evidence="1">The sequence shown here is derived from an EMBL/GenBank/DDBJ whole genome shotgun (WGS) entry which is preliminary data.</text>
</comment>
<gene>
    <name evidence="1" type="ORF">BDY19DRAFT_918006</name>
</gene>
<sequence>MSAATESLAQKWLRQNVQPYAFKDAVYAHVDAVLSQFSTIRPKTDVYTYDDGRTQLLLCLHGLLPIAYRGTSYNIPIAIWISRDYPRQPPIAYVVPTSDMLVRASKYVDVSGRCSVEYLQNWQRKSEVGLLSSL</sequence>
<evidence type="ECO:0000313" key="2">
    <source>
        <dbReference type="Proteomes" id="UP001055072"/>
    </source>
</evidence>
<dbReference type="Proteomes" id="UP001055072">
    <property type="component" value="Unassembled WGS sequence"/>
</dbReference>
<evidence type="ECO:0000313" key="1">
    <source>
        <dbReference type="EMBL" id="KAI0093626.1"/>
    </source>
</evidence>
<feature type="non-terminal residue" evidence="1">
    <location>
        <position position="134"/>
    </location>
</feature>
<protein>
    <submittedName>
        <fullName evidence="1">UEV-domain-containing protein</fullName>
    </submittedName>
</protein>
<proteinExistence type="predicted"/>
<accession>A0ACB8UHG6</accession>
<name>A0ACB8UHG6_9APHY</name>
<organism evidence="1 2">
    <name type="scientific">Irpex rosettiformis</name>
    <dbReference type="NCBI Taxonomy" id="378272"/>
    <lineage>
        <taxon>Eukaryota</taxon>
        <taxon>Fungi</taxon>
        <taxon>Dikarya</taxon>
        <taxon>Basidiomycota</taxon>
        <taxon>Agaricomycotina</taxon>
        <taxon>Agaricomycetes</taxon>
        <taxon>Polyporales</taxon>
        <taxon>Irpicaceae</taxon>
        <taxon>Irpex</taxon>
    </lineage>
</organism>
<reference evidence="1" key="1">
    <citation type="journal article" date="2021" name="Environ. Microbiol.">
        <title>Gene family expansions and transcriptome signatures uncover fungal adaptations to wood decay.</title>
        <authorList>
            <person name="Hage H."/>
            <person name="Miyauchi S."/>
            <person name="Viragh M."/>
            <person name="Drula E."/>
            <person name="Min B."/>
            <person name="Chaduli D."/>
            <person name="Navarro D."/>
            <person name="Favel A."/>
            <person name="Norest M."/>
            <person name="Lesage-Meessen L."/>
            <person name="Balint B."/>
            <person name="Merenyi Z."/>
            <person name="de Eugenio L."/>
            <person name="Morin E."/>
            <person name="Martinez A.T."/>
            <person name="Baldrian P."/>
            <person name="Stursova M."/>
            <person name="Martinez M.J."/>
            <person name="Novotny C."/>
            <person name="Magnuson J.K."/>
            <person name="Spatafora J.W."/>
            <person name="Maurice S."/>
            <person name="Pangilinan J."/>
            <person name="Andreopoulos W."/>
            <person name="LaButti K."/>
            <person name="Hundley H."/>
            <person name="Na H."/>
            <person name="Kuo A."/>
            <person name="Barry K."/>
            <person name="Lipzen A."/>
            <person name="Henrissat B."/>
            <person name="Riley R."/>
            <person name="Ahrendt S."/>
            <person name="Nagy L.G."/>
            <person name="Grigoriev I.V."/>
            <person name="Martin F."/>
            <person name="Rosso M.N."/>
        </authorList>
    </citation>
    <scope>NUCLEOTIDE SEQUENCE</scope>
    <source>
        <strain evidence="1">CBS 384.51</strain>
    </source>
</reference>
<dbReference type="EMBL" id="MU274901">
    <property type="protein sequence ID" value="KAI0093626.1"/>
    <property type="molecule type" value="Genomic_DNA"/>
</dbReference>